<dbReference type="AlphaFoldDB" id="A0AAV9RJX8"/>
<evidence type="ECO:0000256" key="5">
    <source>
        <dbReference type="SAM" id="MobiDB-lite"/>
    </source>
</evidence>
<dbReference type="FunFam" id="2.130.10.10:FF:000156">
    <property type="entry name" value="protein TSSC1 isoform X1"/>
    <property type="match status" value="1"/>
</dbReference>
<dbReference type="InterPro" id="IPR019775">
    <property type="entry name" value="WD40_repeat_CS"/>
</dbReference>
<keyword evidence="2 4" id="KW-0853">WD repeat</keyword>
<dbReference type="PROSITE" id="PS50082">
    <property type="entry name" value="WD_REPEATS_2"/>
    <property type="match status" value="1"/>
</dbReference>
<dbReference type="EMBL" id="JAHHUM010001753">
    <property type="protein sequence ID" value="KAK5609310.1"/>
    <property type="molecule type" value="Genomic_DNA"/>
</dbReference>
<evidence type="ECO:0000313" key="8">
    <source>
        <dbReference type="Proteomes" id="UP001311232"/>
    </source>
</evidence>
<gene>
    <name evidence="7" type="primary">EIPR1</name>
    <name evidence="7" type="ORF">CRENBAI_012382</name>
</gene>
<feature type="region of interest" description="Disordered" evidence="5">
    <location>
        <begin position="359"/>
        <end position="379"/>
    </location>
</feature>
<dbReference type="InterPro" id="IPR040323">
    <property type="entry name" value="EIPR1"/>
</dbReference>
<reference evidence="7 8" key="1">
    <citation type="submission" date="2021-06" db="EMBL/GenBank/DDBJ databases">
        <authorList>
            <person name="Palmer J.M."/>
        </authorList>
    </citation>
    <scope>NUCLEOTIDE SEQUENCE [LARGE SCALE GENOMIC DNA]</scope>
    <source>
        <strain evidence="7 8">MEX-2019</strain>
        <tissue evidence="7">Muscle</tissue>
    </source>
</reference>
<keyword evidence="3" id="KW-0677">Repeat</keyword>
<dbReference type="InterPro" id="IPR059104">
    <property type="entry name" value="Beta-prop_EIPR1-like"/>
</dbReference>
<feature type="compositionally biased region" description="Basic and acidic residues" evidence="5">
    <location>
        <begin position="364"/>
        <end position="377"/>
    </location>
</feature>
<feature type="domain" description="EIPR1-like beta-propeller" evidence="6">
    <location>
        <begin position="7"/>
        <end position="87"/>
    </location>
</feature>
<proteinExistence type="inferred from homology"/>
<comment type="similarity">
    <text evidence="1">Belongs to the WD repeat EIPR1 family.</text>
</comment>
<dbReference type="InterPro" id="IPR015943">
    <property type="entry name" value="WD40/YVTN_repeat-like_dom_sf"/>
</dbReference>
<keyword evidence="8" id="KW-1185">Reference proteome</keyword>
<evidence type="ECO:0000313" key="7">
    <source>
        <dbReference type="EMBL" id="KAK5609310.1"/>
    </source>
</evidence>
<dbReference type="Proteomes" id="UP001311232">
    <property type="component" value="Unassembled WGS sequence"/>
</dbReference>
<evidence type="ECO:0000256" key="2">
    <source>
        <dbReference type="ARBA" id="ARBA00022574"/>
    </source>
</evidence>
<dbReference type="Pfam" id="PF00400">
    <property type="entry name" value="WD40"/>
    <property type="match status" value="1"/>
</dbReference>
<dbReference type="PANTHER" id="PTHR14205:SF15">
    <property type="entry name" value="EARP AND GARP COMPLEX-INTERACTING PROTEIN 1"/>
    <property type="match status" value="1"/>
</dbReference>
<protein>
    <submittedName>
        <fullName evidence="7">EARP-interacting protein</fullName>
    </submittedName>
</protein>
<dbReference type="InterPro" id="IPR001680">
    <property type="entry name" value="WD40_rpt"/>
</dbReference>
<comment type="caution">
    <text evidence="7">The sequence shown here is derived from an EMBL/GenBank/DDBJ whole genome shotgun (WGS) entry which is preliminary data.</text>
</comment>
<dbReference type="GO" id="GO:0016567">
    <property type="term" value="P:protein ubiquitination"/>
    <property type="evidence" value="ECO:0007669"/>
    <property type="project" value="TreeGrafter"/>
</dbReference>
<evidence type="ECO:0000256" key="3">
    <source>
        <dbReference type="ARBA" id="ARBA00022737"/>
    </source>
</evidence>
<dbReference type="GO" id="GO:0051049">
    <property type="term" value="P:regulation of transport"/>
    <property type="evidence" value="ECO:0007669"/>
    <property type="project" value="UniProtKB-ARBA"/>
</dbReference>
<feature type="domain" description="EIPR1-like beta-propeller" evidence="6">
    <location>
        <begin position="117"/>
        <end position="340"/>
    </location>
</feature>
<evidence type="ECO:0000256" key="4">
    <source>
        <dbReference type="PROSITE-ProRule" id="PRU00221"/>
    </source>
</evidence>
<feature type="repeat" description="WD" evidence="4">
    <location>
        <begin position="265"/>
        <end position="307"/>
    </location>
</feature>
<name>A0AAV9RJX8_9TELE</name>
<accession>A0AAV9RJX8</accession>
<dbReference type="PROSITE" id="PS00678">
    <property type="entry name" value="WD_REPEATS_1"/>
    <property type="match status" value="1"/>
</dbReference>
<evidence type="ECO:0000256" key="1">
    <source>
        <dbReference type="ARBA" id="ARBA00005672"/>
    </source>
</evidence>
<dbReference type="Pfam" id="PF23609">
    <property type="entry name" value="Beta-prop_EIPR1"/>
    <property type="match status" value="2"/>
</dbReference>
<dbReference type="Gene3D" id="2.130.10.10">
    <property type="entry name" value="YVTN repeat-like/Quinoprotein amine dehydrogenase"/>
    <property type="match status" value="1"/>
</dbReference>
<dbReference type="InterPro" id="IPR036322">
    <property type="entry name" value="WD40_repeat_dom_sf"/>
</dbReference>
<dbReference type="SUPFAM" id="SSF50978">
    <property type="entry name" value="WD40 repeat-like"/>
    <property type="match status" value="1"/>
</dbReference>
<sequence>MEDDAPVIYGLEFQARALTAQTAETDAIRFLVGTQSLKFDNQIHIIDFDDENNIINKNVLLHQAGEIWHIAASPADKAVITTCYNKKDSPVKGGHGVKEGRTQGEYLWEGESSFTLCQPSSAHFSSHASDSRVVSCAAVWRMPSDWDSGSHESPDDSAHNPQTLELLCHLDDIAHGNAACVLWEPMGDGKRVISLADNHALLWDLQEGSTQAMVSSTATLEGKGQLKFISGKWSPHHNCSQLATANDTTIRGWDLRTMSQIYCIENAHGQLVRDLDFNPNRQYYLASCGDDCKVKFWDVRNVQEPVKTLEEHSHWVWSVRYNHSHDQLVLTASSDSRLILSNMVSISSEPFGHLVDDEELSEGEDNHQEDKSKEPLKDSVVSTYEEHEDSVYAAEWSSADPWLFASLSYDGRLVINRVPRALKYRILL</sequence>
<dbReference type="PROSITE" id="PS50294">
    <property type="entry name" value="WD_REPEATS_REGION"/>
    <property type="match status" value="1"/>
</dbReference>
<evidence type="ECO:0000259" key="6">
    <source>
        <dbReference type="Pfam" id="PF23609"/>
    </source>
</evidence>
<dbReference type="GO" id="GO:0060341">
    <property type="term" value="P:regulation of cellular localization"/>
    <property type="evidence" value="ECO:0007669"/>
    <property type="project" value="UniProtKB-ARBA"/>
</dbReference>
<dbReference type="SMART" id="SM00320">
    <property type="entry name" value="WD40"/>
    <property type="match status" value="5"/>
</dbReference>
<organism evidence="7 8">
    <name type="scientific">Crenichthys baileyi</name>
    <name type="common">White River springfish</name>
    <dbReference type="NCBI Taxonomy" id="28760"/>
    <lineage>
        <taxon>Eukaryota</taxon>
        <taxon>Metazoa</taxon>
        <taxon>Chordata</taxon>
        <taxon>Craniata</taxon>
        <taxon>Vertebrata</taxon>
        <taxon>Euteleostomi</taxon>
        <taxon>Actinopterygii</taxon>
        <taxon>Neopterygii</taxon>
        <taxon>Teleostei</taxon>
        <taxon>Neoteleostei</taxon>
        <taxon>Acanthomorphata</taxon>
        <taxon>Ovalentaria</taxon>
        <taxon>Atherinomorphae</taxon>
        <taxon>Cyprinodontiformes</taxon>
        <taxon>Goodeidae</taxon>
        <taxon>Crenichthys</taxon>
    </lineage>
</organism>
<dbReference type="PANTHER" id="PTHR14205">
    <property type="entry name" value="WD-REPEAT PROTEIN"/>
    <property type="match status" value="1"/>
</dbReference>